<keyword evidence="1" id="KW-0472">Membrane</keyword>
<feature type="transmembrane region" description="Helical" evidence="1">
    <location>
        <begin position="92"/>
        <end position="111"/>
    </location>
</feature>
<sequence>MGYSYSNDYYLKNKIIHFLVFGSLYLNVEIFSRAFSGSLIGFNGISKWSLCGWTSLWMFPIGGLCGVIIGSLNDRPGYYNLKIWQQVVKGGSVITAIELLSGIFFNLYLHLNLWDYSQEKCNFIGQICLKNFIYWYLSTVIIIWFDDVLSCYFYQDERPSSLWSYFVRLVKLQ</sequence>
<name>A0ABV4BSM7_9CLOT</name>
<dbReference type="EMBL" id="JBGEWD010000025">
    <property type="protein sequence ID" value="MEY8001794.1"/>
    <property type="molecule type" value="Genomic_DNA"/>
</dbReference>
<feature type="transmembrane region" description="Helical" evidence="1">
    <location>
        <begin position="132"/>
        <end position="155"/>
    </location>
</feature>
<comment type="caution">
    <text evidence="2">The sequence shown here is derived from an EMBL/GenBank/DDBJ whole genome shotgun (WGS) entry which is preliminary data.</text>
</comment>
<keyword evidence="3" id="KW-1185">Reference proteome</keyword>
<dbReference type="RefSeq" id="WP_369705688.1">
    <property type="nucleotide sequence ID" value="NZ_JBGEWD010000025.1"/>
</dbReference>
<accession>A0ABV4BSM7</accession>
<evidence type="ECO:0000313" key="3">
    <source>
        <dbReference type="Proteomes" id="UP001564657"/>
    </source>
</evidence>
<proteinExistence type="predicted"/>
<keyword evidence="1" id="KW-1133">Transmembrane helix</keyword>
<feature type="transmembrane region" description="Helical" evidence="1">
    <location>
        <begin position="48"/>
        <end position="72"/>
    </location>
</feature>
<protein>
    <submittedName>
        <fullName evidence="2">Uncharacterized protein</fullName>
    </submittedName>
</protein>
<gene>
    <name evidence="2" type="ORF">AB8U03_16650</name>
</gene>
<feature type="transmembrane region" description="Helical" evidence="1">
    <location>
        <begin position="15"/>
        <end position="36"/>
    </location>
</feature>
<dbReference type="Pfam" id="PF06541">
    <property type="entry name" value="ABC_trans_CmpB"/>
    <property type="match status" value="1"/>
</dbReference>
<keyword evidence="1" id="KW-0812">Transmembrane</keyword>
<evidence type="ECO:0000256" key="1">
    <source>
        <dbReference type="SAM" id="Phobius"/>
    </source>
</evidence>
<evidence type="ECO:0000313" key="2">
    <source>
        <dbReference type="EMBL" id="MEY8001794.1"/>
    </source>
</evidence>
<organism evidence="2 3">
    <name type="scientific">Clostridium moutaii</name>
    <dbReference type="NCBI Taxonomy" id="3240932"/>
    <lineage>
        <taxon>Bacteria</taxon>
        <taxon>Bacillati</taxon>
        <taxon>Bacillota</taxon>
        <taxon>Clostridia</taxon>
        <taxon>Eubacteriales</taxon>
        <taxon>Clostridiaceae</taxon>
        <taxon>Clostridium</taxon>
    </lineage>
</organism>
<reference evidence="2 3" key="1">
    <citation type="submission" date="2024-08" db="EMBL/GenBank/DDBJ databases">
        <title>Clostridium lapicellarii sp. nov., and Clostridium renhuaiense sp. nov., two species isolated from the mud in a fermentation cellar used for producing sauce-flavour Chinese liquors.</title>
        <authorList>
            <person name="Yang F."/>
            <person name="Wang H."/>
            <person name="Chen L.Q."/>
            <person name="Zhou N."/>
            <person name="Lu J.J."/>
            <person name="Pu X.X."/>
            <person name="Wan B."/>
            <person name="Wang L."/>
            <person name="Liu S.J."/>
        </authorList>
    </citation>
    <scope>NUCLEOTIDE SEQUENCE [LARGE SCALE GENOMIC DNA]</scope>
    <source>
        <strain evidence="2 3">MT-5</strain>
    </source>
</reference>
<dbReference type="InterPro" id="IPR010540">
    <property type="entry name" value="CmpB_TMEM229"/>
</dbReference>
<dbReference type="Proteomes" id="UP001564657">
    <property type="component" value="Unassembled WGS sequence"/>
</dbReference>